<dbReference type="PANTHER" id="PTHR24148">
    <property type="entry name" value="ANKYRIN REPEAT DOMAIN-CONTAINING PROTEIN 39 HOMOLOG-RELATED"/>
    <property type="match status" value="1"/>
</dbReference>
<proteinExistence type="predicted"/>
<gene>
    <name evidence="2" type="ORF">M440DRAFT_1471019</name>
</gene>
<dbReference type="InterPro" id="IPR010730">
    <property type="entry name" value="HET"/>
</dbReference>
<organism evidence="2 3">
    <name type="scientific">Trichoderma longibrachiatum ATCC 18648</name>
    <dbReference type="NCBI Taxonomy" id="983965"/>
    <lineage>
        <taxon>Eukaryota</taxon>
        <taxon>Fungi</taxon>
        <taxon>Dikarya</taxon>
        <taxon>Ascomycota</taxon>
        <taxon>Pezizomycotina</taxon>
        <taxon>Sordariomycetes</taxon>
        <taxon>Hypocreomycetidae</taxon>
        <taxon>Hypocreales</taxon>
        <taxon>Hypocreaceae</taxon>
        <taxon>Trichoderma</taxon>
    </lineage>
</organism>
<dbReference type="AlphaFoldDB" id="A0A2T4C112"/>
<evidence type="ECO:0000313" key="3">
    <source>
        <dbReference type="Proteomes" id="UP000240760"/>
    </source>
</evidence>
<evidence type="ECO:0000259" key="1">
    <source>
        <dbReference type="Pfam" id="PF06985"/>
    </source>
</evidence>
<reference evidence="2 3" key="1">
    <citation type="submission" date="2016-07" db="EMBL/GenBank/DDBJ databases">
        <title>Multiple horizontal gene transfer events from other fungi enriched the ability of initially mycotrophic Trichoderma (Ascomycota) to feed on dead plant biomass.</title>
        <authorList>
            <consortium name="DOE Joint Genome Institute"/>
            <person name="Aerts A."/>
            <person name="Atanasova L."/>
            <person name="Chenthamara K."/>
            <person name="Zhang J."/>
            <person name="Grujic M."/>
            <person name="Henrissat B."/>
            <person name="Kuo A."/>
            <person name="Salamov A."/>
            <person name="Lipzen A."/>
            <person name="Labutti K."/>
            <person name="Barry K."/>
            <person name="Miao Y."/>
            <person name="Rahimi M.J."/>
            <person name="Shen Q."/>
            <person name="Grigoriev I.V."/>
            <person name="Kubicek C.P."/>
            <person name="Druzhinina I.S."/>
        </authorList>
    </citation>
    <scope>NUCLEOTIDE SEQUENCE [LARGE SCALE GENOMIC DNA]</scope>
    <source>
        <strain evidence="2 3">ATCC 18648</strain>
    </source>
</reference>
<dbReference type="STRING" id="983965.A0A2T4C112"/>
<feature type="domain" description="Heterokaryon incompatibility" evidence="1">
    <location>
        <begin position="58"/>
        <end position="191"/>
    </location>
</feature>
<protein>
    <submittedName>
        <fullName evidence="2">HET-domain-containing protein</fullName>
    </submittedName>
</protein>
<dbReference type="Pfam" id="PF06985">
    <property type="entry name" value="HET"/>
    <property type="match status" value="1"/>
</dbReference>
<name>A0A2T4C112_TRILO</name>
<dbReference type="InterPro" id="IPR055530">
    <property type="entry name" value="DUF7104"/>
</dbReference>
<dbReference type="Proteomes" id="UP000240760">
    <property type="component" value="Unassembled WGS sequence"/>
</dbReference>
<dbReference type="OrthoDB" id="194358at2759"/>
<keyword evidence="3" id="KW-1185">Reference proteome</keyword>
<sequence length="792" mass="89426">MSTACGERSEDMYSYSPLQGPRHIRLLRLLPDWNKNAPLRCQLFEYPMLELGDGTHMYEALSYVWGSPEKPYTLYIDEKSMPITANLHEALLRLRNRMIERVIWIDAVCIDQSNVDERGEQIQHMAEIYSKASRVILWLGEAADESDQALKRIRMAADEDQQESLATKEDRQAILAIVRRPWFRRIWVLQEVAAAQHIVVMCGSMSIDGYAFCLGLPSLLPYEDIPSHIRSVTYLMRGSIFRPKYSINSSGAISLDVRPLGGLVDLYHTHEATERHDKIFALLGMSSDNPGASGLTPNYSITWDELMARLVKFILGERVHVWSWSQHQAAAVFAKGRVIGIVSSVQMVKDDTRGDRQHVSIKMQDILGPAWIVPGAVKPIQAGDIVCHLLGATNPMVLRPRSDYFTIIMVQVAPPSNTGMESMKPEQSDQPDSSSVHDFVLVWDWETSYEKTQHHDYETWSASRIDQSPQLNKAQLGGYVDKQTRLWNVALIMSDAGSNEESVVNMLEDMKNACISNSGQLNLRALMCMSKLALSYGRMGRSWEAEVEFWRMFWAMRSTRQAIGDGELIGELASFGAMCKNHGHISKARKFEKIAGLLRMARQHPILEDEDFAVVLAEASVRDVEISEKVVTKAEKRFRGIKNTNGASSQRRYAATPLDVLLARAVWKGNVEATYLLLSHKKAQVTEEVLIHAVRSRDSSALWCILGREKDEILIGENIVITAAKKSNESVLQYLLERHGDKVLITEEVLVAAADNQERSVLIYLLGKWKHRFQITERVAIAAAENEEGFLE</sequence>
<dbReference type="PANTHER" id="PTHR24148:SF78">
    <property type="entry name" value="HETEROKARYON INCOMPATIBILITY DOMAIN-CONTAINING PROTEIN"/>
    <property type="match status" value="1"/>
</dbReference>
<dbReference type="EMBL" id="KZ679134">
    <property type="protein sequence ID" value="PTB75258.1"/>
    <property type="molecule type" value="Genomic_DNA"/>
</dbReference>
<dbReference type="InterPro" id="IPR052895">
    <property type="entry name" value="HetReg/Transcr_Mod"/>
</dbReference>
<dbReference type="Gene3D" id="1.25.40.20">
    <property type="entry name" value="Ankyrin repeat-containing domain"/>
    <property type="match status" value="1"/>
</dbReference>
<accession>A0A2T4C112</accession>
<dbReference type="Pfam" id="PF23397">
    <property type="entry name" value="DUF7104"/>
    <property type="match status" value="2"/>
</dbReference>
<evidence type="ECO:0000313" key="2">
    <source>
        <dbReference type="EMBL" id="PTB75258.1"/>
    </source>
</evidence>
<dbReference type="InterPro" id="IPR036770">
    <property type="entry name" value="Ankyrin_rpt-contain_sf"/>
</dbReference>